<dbReference type="InterPro" id="IPR021361">
    <property type="entry name" value="Tad2-like_dom"/>
</dbReference>
<reference evidence="2" key="1">
    <citation type="journal article" date="2021" name="Proc. Natl. Acad. Sci. U.S.A.">
        <title>A Catalog of Tens of Thousands of Viruses from Human Metagenomes Reveals Hidden Associations with Chronic Diseases.</title>
        <authorList>
            <person name="Tisza M.J."/>
            <person name="Buck C.B."/>
        </authorList>
    </citation>
    <scope>NUCLEOTIDE SEQUENCE</scope>
    <source>
        <strain evidence="2">Ctz6O13</strain>
    </source>
</reference>
<feature type="domain" description="Thoeris anti-defense 2-like" evidence="1">
    <location>
        <begin position="79"/>
        <end position="170"/>
    </location>
</feature>
<dbReference type="InterPro" id="IPR054052">
    <property type="entry name" value="Y16Q-like"/>
</dbReference>
<dbReference type="EMBL" id="BK032843">
    <property type="protein sequence ID" value="DAF63772.1"/>
    <property type="molecule type" value="Genomic_DNA"/>
</dbReference>
<evidence type="ECO:0000313" key="2">
    <source>
        <dbReference type="EMBL" id="DAF63772.1"/>
    </source>
</evidence>
<name>A0A8S5TKC8_9CAUD</name>
<evidence type="ECO:0000259" key="1">
    <source>
        <dbReference type="Pfam" id="PF11195"/>
    </source>
</evidence>
<accession>A0A8S5TKC8</accession>
<proteinExistence type="predicted"/>
<protein>
    <recommendedName>
        <fullName evidence="1">Thoeris anti-defense 2-like domain-containing protein</fullName>
    </recommendedName>
</protein>
<sequence length="173" mass="20346">MANNLEEVLKRMIDEKDHLSDRLERLRSFIFSPDFKSKVPDPYIQFLLKLQVSSMNDYELALSNRYKRMKGKKDRNQYDFGNILTALQCGLHVRRADWDEGVVLLLGQPCNHNLQRESLGPEYAKAIRDFLGDDEWSSAPVFWKYDRKIHYLESWTPAVSDILCSDWEVLSEN</sequence>
<dbReference type="Pfam" id="PF21825">
    <property type="entry name" value="crAss001_48"/>
    <property type="match status" value="1"/>
</dbReference>
<dbReference type="Pfam" id="PF11195">
    <property type="entry name" value="Tad2-like"/>
    <property type="match status" value="1"/>
</dbReference>
<organism evidence="2">
    <name type="scientific">Podoviridae sp. ctz6O13</name>
    <dbReference type="NCBI Taxonomy" id="2827757"/>
    <lineage>
        <taxon>Viruses</taxon>
        <taxon>Duplodnaviria</taxon>
        <taxon>Heunggongvirae</taxon>
        <taxon>Uroviricota</taxon>
        <taxon>Caudoviricetes</taxon>
    </lineage>
</organism>